<accession>A0A1W1Y496</accession>
<dbReference type="Proteomes" id="UP000243884">
    <property type="component" value="Unassembled WGS sequence"/>
</dbReference>
<evidence type="ECO:0000313" key="3">
    <source>
        <dbReference type="Proteomes" id="UP000243884"/>
    </source>
</evidence>
<keyword evidence="1" id="KW-0812">Transmembrane</keyword>
<keyword evidence="1" id="KW-1133">Transmembrane helix</keyword>
<dbReference type="RefSeq" id="WP_084097922.1">
    <property type="nucleotide sequence ID" value="NZ_FWXK01000001.1"/>
</dbReference>
<reference evidence="3" key="1">
    <citation type="submission" date="2017-04" db="EMBL/GenBank/DDBJ databases">
        <authorList>
            <person name="Varghese N."/>
            <person name="Submissions S."/>
        </authorList>
    </citation>
    <scope>NUCLEOTIDE SEQUENCE [LARGE SCALE GENOMIC DNA]</scope>
    <source>
        <strain evidence="3">DSM 21500</strain>
    </source>
</reference>
<dbReference type="STRING" id="371602.SAMN04487984_0324"/>
<dbReference type="Pfam" id="PF09605">
    <property type="entry name" value="Trep_Strep"/>
    <property type="match status" value="1"/>
</dbReference>
<dbReference type="AlphaFoldDB" id="A0A1W1Y496"/>
<feature type="transmembrane region" description="Helical" evidence="1">
    <location>
        <begin position="167"/>
        <end position="188"/>
    </location>
</feature>
<gene>
    <name evidence="2" type="ORF">SAMN04487984_0324</name>
</gene>
<dbReference type="NCBIfam" id="TIGR02185">
    <property type="entry name" value="Trep_Strep"/>
    <property type="match status" value="1"/>
</dbReference>
<dbReference type="InterPro" id="IPR011733">
    <property type="entry name" value="CHP02185_IM"/>
</dbReference>
<proteinExistence type="predicted"/>
<feature type="transmembrane region" description="Helical" evidence="1">
    <location>
        <begin position="66"/>
        <end position="82"/>
    </location>
</feature>
<dbReference type="EMBL" id="FWXK01000001">
    <property type="protein sequence ID" value="SMC30944.1"/>
    <property type="molecule type" value="Genomic_DNA"/>
</dbReference>
<feature type="transmembrane region" description="Helical" evidence="1">
    <location>
        <begin position="116"/>
        <end position="134"/>
    </location>
</feature>
<keyword evidence="1" id="KW-0472">Membrane</keyword>
<keyword evidence="3" id="KW-1185">Reference proteome</keyword>
<evidence type="ECO:0000256" key="1">
    <source>
        <dbReference type="SAM" id="Phobius"/>
    </source>
</evidence>
<evidence type="ECO:0000313" key="2">
    <source>
        <dbReference type="EMBL" id="SMC30944.1"/>
    </source>
</evidence>
<organism evidence="2 3">
    <name type="scientific">Aerococcus suis</name>
    <dbReference type="NCBI Taxonomy" id="371602"/>
    <lineage>
        <taxon>Bacteria</taxon>
        <taxon>Bacillati</taxon>
        <taxon>Bacillota</taxon>
        <taxon>Bacilli</taxon>
        <taxon>Lactobacillales</taxon>
        <taxon>Aerococcaceae</taxon>
        <taxon>Aerococcus</taxon>
    </lineage>
</organism>
<feature type="transmembrane region" description="Helical" evidence="1">
    <location>
        <begin position="12"/>
        <end position="36"/>
    </location>
</feature>
<name>A0A1W1Y496_9LACT</name>
<sequence length="198" mass="22176">MERRRLAPSDWISIGLYSLLYFIMVGISALLCVFIIPGYSYVYIPVVSALLSGPVFMLAHAKVPKFGMIFTMALVMGIFFLVSGRFPLAILPAIIFGFLSDGINHPFHYRNRWVSLVSYVLFSFGPTGPIWPLFFAPERYAYDLASDGKNVEYIASVFEAISLNTGWLVLILLFIASIIGGLFGQYLLKKHFKRAGIV</sequence>
<feature type="transmembrane region" description="Helical" evidence="1">
    <location>
        <begin position="42"/>
        <end position="59"/>
    </location>
</feature>
<protein>
    <submittedName>
        <fullName evidence="2">Energy-coupling factor transport system substrate-specific component</fullName>
    </submittedName>
</protein>